<dbReference type="GO" id="GO:0000271">
    <property type="term" value="P:polysaccharide biosynthetic process"/>
    <property type="evidence" value="ECO:0007669"/>
    <property type="project" value="TreeGrafter"/>
</dbReference>
<protein>
    <submittedName>
        <fullName evidence="5">UDP-N-acetylbacillosamine transaminase</fullName>
        <ecNumber evidence="5">2.6.1.34</ecNumber>
    </submittedName>
</protein>
<evidence type="ECO:0000313" key="5">
    <source>
        <dbReference type="EMBL" id="MDN5062697.1"/>
    </source>
</evidence>
<dbReference type="PANTHER" id="PTHR30244">
    <property type="entry name" value="TRANSAMINASE"/>
    <property type="match status" value="1"/>
</dbReference>
<evidence type="ECO:0000256" key="2">
    <source>
        <dbReference type="PIRSR" id="PIRSR000390-1"/>
    </source>
</evidence>
<organism evidence="5 6">
    <name type="scientific">Aliarcobacter butzleri</name>
    <dbReference type="NCBI Taxonomy" id="28197"/>
    <lineage>
        <taxon>Bacteria</taxon>
        <taxon>Pseudomonadati</taxon>
        <taxon>Campylobacterota</taxon>
        <taxon>Epsilonproteobacteria</taxon>
        <taxon>Campylobacterales</taxon>
        <taxon>Arcobacteraceae</taxon>
        <taxon>Aliarcobacter</taxon>
    </lineage>
</organism>
<dbReference type="InterPro" id="IPR015421">
    <property type="entry name" value="PyrdxlP-dep_Trfase_major"/>
</dbReference>
<keyword evidence="3 4" id="KW-0663">Pyridoxal phosphate</keyword>
<dbReference type="Gene3D" id="3.40.640.10">
    <property type="entry name" value="Type I PLP-dependent aspartate aminotransferase-like (Major domain)"/>
    <property type="match status" value="1"/>
</dbReference>
<keyword evidence="5" id="KW-0032">Aminotransferase</keyword>
<evidence type="ECO:0000256" key="3">
    <source>
        <dbReference type="PIRSR" id="PIRSR000390-2"/>
    </source>
</evidence>
<accession>A0AAW7PMM3</accession>
<dbReference type="PANTHER" id="PTHR30244:SF34">
    <property type="entry name" value="DTDP-4-AMINO-4,6-DIDEOXYGALACTOSE TRANSAMINASE"/>
    <property type="match status" value="1"/>
</dbReference>
<evidence type="ECO:0000256" key="1">
    <source>
        <dbReference type="ARBA" id="ARBA00037999"/>
    </source>
</evidence>
<dbReference type="CDD" id="cd00616">
    <property type="entry name" value="AHBA_syn"/>
    <property type="match status" value="1"/>
</dbReference>
<dbReference type="EC" id="2.6.1.34" evidence="5"/>
<name>A0AAW7PMM3_9BACT</name>
<dbReference type="GO" id="GO:0047302">
    <property type="term" value="F:UDP-2-acetamido-4-amino-2,4,6-trideoxyglucose transaminase activity"/>
    <property type="evidence" value="ECO:0007669"/>
    <property type="project" value="UniProtKB-EC"/>
</dbReference>
<evidence type="ECO:0000313" key="6">
    <source>
        <dbReference type="Proteomes" id="UP001171529"/>
    </source>
</evidence>
<comment type="caution">
    <text evidence="5">The sequence shown here is derived from an EMBL/GenBank/DDBJ whole genome shotgun (WGS) entry which is preliminary data.</text>
</comment>
<sequence>MNKRIFLSAPHMSGNELKYIEKVFESNYIAPLGEYVNKFEDSIKNYTKSENALAVTSGTAAIHLALRVLGIKEGDDVLASTFTFIGSINAILYQGANPIFIDSDKKTWNLCPKLLNKYLCECDKKPKALIVTHLYGQCADIEKIADICNLHGVYLIEDAAESLGATYKGKHTGTFGDFGIYSFNGNKILTTSGGGMLVSSNKVWIEKAKFYSTQAKEPYIHYEHLEYGYNYRMSNVLAAIGVGQMEVIEDRVTKKREIFEWYKEFLGNIKEITFMPELENSRGNRWLTAINFEKSDYNKIMKALDEVNVESRPLWKPMHMQKLFENSKSILNGVSEELFSKGLCLASSTTMTKDDVKMICEVIKKNLDK</sequence>
<gene>
    <name evidence="5" type="primary">pglE</name>
    <name evidence="5" type="ORF">O8C91_00665</name>
</gene>
<dbReference type="EMBL" id="JAPZDC010000001">
    <property type="protein sequence ID" value="MDN5062697.1"/>
    <property type="molecule type" value="Genomic_DNA"/>
</dbReference>
<dbReference type="SUPFAM" id="SSF53383">
    <property type="entry name" value="PLP-dependent transferases"/>
    <property type="match status" value="1"/>
</dbReference>
<evidence type="ECO:0000256" key="4">
    <source>
        <dbReference type="RuleBase" id="RU004508"/>
    </source>
</evidence>
<dbReference type="Gene3D" id="3.90.1150.10">
    <property type="entry name" value="Aspartate Aminotransferase, domain 1"/>
    <property type="match status" value="1"/>
</dbReference>
<dbReference type="InterPro" id="IPR015424">
    <property type="entry name" value="PyrdxlP-dep_Trfase"/>
</dbReference>
<feature type="active site" description="Proton acceptor" evidence="2">
    <location>
        <position position="187"/>
    </location>
</feature>
<dbReference type="PIRSF" id="PIRSF000390">
    <property type="entry name" value="PLP_StrS"/>
    <property type="match status" value="1"/>
</dbReference>
<dbReference type="InterPro" id="IPR000653">
    <property type="entry name" value="DegT/StrS_aminotransferase"/>
</dbReference>
<dbReference type="RefSeq" id="WP_301344667.1">
    <property type="nucleotide sequence ID" value="NZ_JAPZDB010000004.1"/>
</dbReference>
<dbReference type="GO" id="GO:0030170">
    <property type="term" value="F:pyridoxal phosphate binding"/>
    <property type="evidence" value="ECO:0007669"/>
    <property type="project" value="TreeGrafter"/>
</dbReference>
<dbReference type="InterPro" id="IPR015422">
    <property type="entry name" value="PyrdxlP-dep_Trfase_small"/>
</dbReference>
<proteinExistence type="inferred from homology"/>
<feature type="modified residue" description="N6-(pyridoxal phosphate)lysine" evidence="3">
    <location>
        <position position="187"/>
    </location>
</feature>
<dbReference type="AlphaFoldDB" id="A0AAW7PMM3"/>
<reference evidence="5" key="2">
    <citation type="journal article" date="2023" name="Microorganisms">
        <title>Genomic Characterization of Arcobacter butzleri Strains Isolated from Various Sources in Lithuania.</title>
        <authorList>
            <person name="Uljanovas D."/>
            <person name="Golz G."/>
            <person name="Fleischmann S."/>
            <person name="Kudirkiene E."/>
            <person name="Kasetiene N."/>
            <person name="Grineviciene A."/>
            <person name="Tamuleviciene E."/>
            <person name="Aksomaitiene J."/>
            <person name="Alter T."/>
            <person name="Malakauskas M."/>
        </authorList>
    </citation>
    <scope>NUCLEOTIDE SEQUENCE</scope>
    <source>
        <strain evidence="5">RCM39</strain>
    </source>
</reference>
<reference evidence="5" key="1">
    <citation type="submission" date="2022-12" db="EMBL/GenBank/DDBJ databases">
        <authorList>
            <person name="Uljanovas D."/>
        </authorList>
    </citation>
    <scope>NUCLEOTIDE SEQUENCE</scope>
    <source>
        <strain evidence="5">RCM39</strain>
    </source>
</reference>
<dbReference type="Pfam" id="PF01041">
    <property type="entry name" value="DegT_DnrJ_EryC1"/>
    <property type="match status" value="1"/>
</dbReference>
<dbReference type="Proteomes" id="UP001171529">
    <property type="component" value="Unassembled WGS sequence"/>
</dbReference>
<keyword evidence="5" id="KW-0808">Transferase</keyword>
<comment type="similarity">
    <text evidence="1 4">Belongs to the DegT/DnrJ/EryC1 family.</text>
</comment>